<dbReference type="PANTHER" id="PTHR10454:SF248">
    <property type="entry name" value="CASPASE-8-LIKE"/>
    <property type="match status" value="1"/>
</dbReference>
<dbReference type="InterPro" id="IPR032171">
    <property type="entry name" value="COR-A"/>
</dbReference>
<dbReference type="GO" id="GO:0005737">
    <property type="term" value="C:cytoplasm"/>
    <property type="evidence" value="ECO:0007669"/>
    <property type="project" value="TreeGrafter"/>
</dbReference>
<feature type="compositionally biased region" description="Polar residues" evidence="2">
    <location>
        <begin position="215"/>
        <end position="224"/>
    </location>
</feature>
<feature type="compositionally biased region" description="Basic residues" evidence="2">
    <location>
        <begin position="1395"/>
        <end position="1407"/>
    </location>
</feature>
<dbReference type="GO" id="GO:0006915">
    <property type="term" value="P:apoptotic process"/>
    <property type="evidence" value="ECO:0007669"/>
    <property type="project" value="TreeGrafter"/>
</dbReference>
<feature type="region of interest" description="Disordered" evidence="2">
    <location>
        <begin position="1176"/>
        <end position="1220"/>
    </location>
</feature>
<feature type="compositionally biased region" description="Polar residues" evidence="2">
    <location>
        <begin position="1187"/>
        <end position="1200"/>
    </location>
</feature>
<feature type="region of interest" description="Disordered" evidence="2">
    <location>
        <begin position="1373"/>
        <end position="1427"/>
    </location>
</feature>
<evidence type="ECO:0000313" key="5">
    <source>
        <dbReference type="RefSeq" id="XP_019614841.1"/>
    </source>
</evidence>
<dbReference type="InterPro" id="IPR002398">
    <property type="entry name" value="Pept_C14"/>
</dbReference>
<proteinExistence type="predicted"/>
<dbReference type="Proteomes" id="UP000515135">
    <property type="component" value="Unplaced"/>
</dbReference>
<gene>
    <name evidence="5" type="primary">LOC109462723</name>
</gene>
<dbReference type="GeneID" id="109462723"/>
<dbReference type="InterPro" id="IPR036388">
    <property type="entry name" value="WH-like_DNA-bd_sf"/>
</dbReference>
<feature type="region of interest" description="Disordered" evidence="2">
    <location>
        <begin position="141"/>
        <end position="247"/>
    </location>
</feature>
<dbReference type="Pfam" id="PF20706">
    <property type="entry name" value="GT4-conflict"/>
    <property type="match status" value="1"/>
</dbReference>
<dbReference type="Gene3D" id="2.60.220.30">
    <property type="match status" value="1"/>
</dbReference>
<feature type="compositionally biased region" description="Polar residues" evidence="2">
    <location>
        <begin position="234"/>
        <end position="244"/>
    </location>
</feature>
<evidence type="ECO:0000313" key="4">
    <source>
        <dbReference type="Proteomes" id="UP000515135"/>
    </source>
</evidence>
<dbReference type="InterPro" id="IPR000157">
    <property type="entry name" value="TIR_dom"/>
</dbReference>
<dbReference type="GO" id="GO:0006508">
    <property type="term" value="P:proteolysis"/>
    <property type="evidence" value="ECO:0007669"/>
    <property type="project" value="InterPro"/>
</dbReference>
<feature type="compositionally biased region" description="Basic and acidic residues" evidence="2">
    <location>
        <begin position="54"/>
        <end position="68"/>
    </location>
</feature>
<evidence type="ECO:0000256" key="1">
    <source>
        <dbReference type="ARBA" id="ARBA00022737"/>
    </source>
</evidence>
<dbReference type="PANTHER" id="PTHR10454">
    <property type="entry name" value="CASPASE"/>
    <property type="match status" value="1"/>
</dbReference>
<organism evidence="4 5">
    <name type="scientific">Branchiostoma belcheri</name>
    <name type="common">Amphioxus</name>
    <dbReference type="NCBI Taxonomy" id="7741"/>
    <lineage>
        <taxon>Eukaryota</taxon>
        <taxon>Metazoa</taxon>
        <taxon>Chordata</taxon>
        <taxon>Cephalochordata</taxon>
        <taxon>Leptocardii</taxon>
        <taxon>Amphioxiformes</taxon>
        <taxon>Branchiostomatidae</taxon>
        <taxon>Branchiostoma</taxon>
    </lineage>
</organism>
<dbReference type="Gene3D" id="3.40.50.300">
    <property type="entry name" value="P-loop containing nucleotide triphosphate hydrolases"/>
    <property type="match status" value="1"/>
</dbReference>
<evidence type="ECO:0000259" key="3">
    <source>
        <dbReference type="PROSITE" id="PS50104"/>
    </source>
</evidence>
<dbReference type="SUPFAM" id="SSF53756">
    <property type="entry name" value="UDP-Glycosyltransferase/glycogen phosphorylase"/>
    <property type="match status" value="1"/>
</dbReference>
<dbReference type="KEGG" id="bbel:109462723"/>
<dbReference type="Gene3D" id="3.40.50.2000">
    <property type="entry name" value="Glycogen Phosphorylase B"/>
    <property type="match status" value="1"/>
</dbReference>
<dbReference type="Gene3D" id="3.30.70.1390">
    <property type="entry name" value="ROC domain from the Parkinson's disease-associated leucine-rich repeat kinase 2"/>
    <property type="match status" value="1"/>
</dbReference>
<keyword evidence="1" id="KW-0677">Repeat</keyword>
<accession>A0A6P4YD44</accession>
<dbReference type="SUPFAM" id="SSF52540">
    <property type="entry name" value="P-loop containing nucleoside triphosphate hydrolases"/>
    <property type="match status" value="1"/>
</dbReference>
<dbReference type="Pfam" id="PF16095">
    <property type="entry name" value="COR-A"/>
    <property type="match status" value="1"/>
</dbReference>
<dbReference type="GO" id="GO:0007165">
    <property type="term" value="P:signal transduction"/>
    <property type="evidence" value="ECO:0007669"/>
    <property type="project" value="InterPro"/>
</dbReference>
<dbReference type="Gene3D" id="1.10.10.10">
    <property type="entry name" value="Winged helix-like DNA-binding domain superfamily/Winged helix DNA-binding domain"/>
    <property type="match status" value="1"/>
</dbReference>
<dbReference type="InterPro" id="IPR027417">
    <property type="entry name" value="P-loop_NTPase"/>
</dbReference>
<dbReference type="PROSITE" id="PS50104">
    <property type="entry name" value="TIR"/>
    <property type="match status" value="1"/>
</dbReference>
<name>A0A6P4YD44_BRABE</name>
<dbReference type="GO" id="GO:0043525">
    <property type="term" value="P:positive regulation of neuron apoptotic process"/>
    <property type="evidence" value="ECO:0007669"/>
    <property type="project" value="TreeGrafter"/>
</dbReference>
<keyword evidence="4" id="KW-1185">Reference proteome</keyword>
<feature type="domain" description="TIR" evidence="3">
    <location>
        <begin position="898"/>
        <end position="1045"/>
    </location>
</feature>
<feature type="region of interest" description="Disordered" evidence="2">
    <location>
        <begin position="33"/>
        <end position="68"/>
    </location>
</feature>
<dbReference type="OrthoDB" id="5962960at2759"/>
<dbReference type="FunFam" id="3.40.50.2000:FF:000190">
    <property type="entry name" value="Uncharacterized protein"/>
    <property type="match status" value="1"/>
</dbReference>
<dbReference type="CDD" id="cd03801">
    <property type="entry name" value="GT4_PimA-like"/>
    <property type="match status" value="1"/>
</dbReference>
<sequence length="1824" mass="205772">MTVAKKDCPLIEEAAKQSGKTVDQVKNFIGNYRRSKSGSKRSLPIDDMGTENITGHREDLGMSAKKGDSSVPLEIQLRGPGMQQLYSQACRQGARPVHSVRGLVVGQLRSGKTCVVRRLTGEKAVENEPITDGIEISPSVKTKTWRKAKEEPDEFKETMAERLAEQQERDKPRTRTSSGAQGAVRKRSTDAGKAKKMTRKRTLQTQQEKQPKGETPTQSQQTPKLQKEGREESVVTTTSRQTQDMPDDVKIKPQQRLQSDVTVLQQTQDIPDDVITKAKERLQGGVTEEQLGTAEHPRLSLWDFGGQATYYGSHQCFFTYRGIYILVMSLLQKLSDPVPDLDYKAAADNLVTGRDYLDHWLNSVRTHTLVHGREQTGEPRVVLVLTHKDRVDESDIEEYKKDIRDHISGKAAGKHVLPKIFVIDNFNEDNSDIDELREYLREVAKGLWFMGQEVPMTWLHLKSKLMDKRREDDPFCRFQDVVDLARSDDVGITNDSHVADILTFLHDLGDIIFINEPVLRDHVALRPQVMIDVFKTIITVPEYQQDRSTDGEVAAMWRRLETKGILSDRLLTIIWTKADQKMQKPFLLRYKPFLKRLMEKYYLLCNASPIGGLDDTADEPEKEEIYFVPSLLAAKPNDSTLYPGHMTRYQHPLYVVFDNMFLPSGMFYRLQAICVRRFGLQESRVFAGCCRFPTDDVKQQFVVTKVKHYLKVELLSAEAEDQTVFTQGLPVRKFLSSCLFEIKEKWIPSIQYDWCFGEESEKGTGTPVFYRLSDIEQETATESSRFPEDFINVWIRGRSDTTTSCAENSGGSGPVMIEPTLNPDAVHTIGPVLDCMETCRGLNLAQCDRIRHELTSVSRFKELVATVNRAGDMCRRFLGASVEVCLPERAPMFPREERGNEIVLLHTGDYNDKLVQPLLKQAVQSSSRYGVTVSEDVIEPGEIITDKLLHHLLQRNVRMVVPIITPQTLHSRHWSTLGYEFCVQNKNLVFPVFAYPEGTRERLLEVLGRRCAGMLDMTATEVPMTEGELSNTKIGLVSADILRKASSSVVLNTYRITEEGCQIEEDGVTISFPKGCVKTGRSLSLEVEMLPIDDALTKAFSAVTPILTVHQEKEEEFLEPVIVTLPWAWKKSDCGTYKTVLMERKSTPPLWSLLRTEFQETEDAVTFTTRHFSGIASAKESGKGRETSTSTAETPGNQEETANREASESNVPSTSTSPTTSLSFQACWNSYIENKVYLIINPNKATTDNDCIHLMCVHKNDDPDDFFHAENMLPLPPFQQRIVMGREEMIDAKFDEEKEVIGDSSDLREGIIFFFPLPPVCNRSSVGLILNNPSQNKKMYKGAVHFRRLSESGAQITDLKHRIPSATVFFHSEDEGKTSQVQQKEGTVVKAPQIQHKKGGKRKAKTRHVGESGDSGPPVKRPKQGSARRPLVLLLNDEYGTRKGGISTVNRQIGCFLASKGANVLCTVLNATQQDKDDAAADGIQLIFPTTFPRDRRKAEISWLTFDHQARYPGLPSHVDFIVGHVHITSHAARRIKERFPGAKLIQVTHVMPEETSQYKGDEKVMSIGQESLSILDDLRDADVLFSVGPLMYDYYRHQTNQLTLQHHELLPKPSDIFIDMKLKPPADTETKVVLSIGRVKGVERLKGVDLTAKTMGKVIDKLPNTKWRLRGFRRDDFQASRSIIEANTGRFQFVPFTPLEYGTQEELCEDMRKADVVLMPSRAEPFGLVGLEAIAAGVPVVISNKSGLAKFLTKQDPEFDRTIVEIDDDDEEAAKTLSKRIIKILKDGPREFKAAQSLKKKLLDSEYWAESHSKLLQTFGLEG</sequence>
<feature type="compositionally biased region" description="Basic and acidic residues" evidence="2">
    <location>
        <begin position="147"/>
        <end position="173"/>
    </location>
</feature>
<dbReference type="RefSeq" id="XP_019614841.1">
    <property type="nucleotide sequence ID" value="XM_019759282.1"/>
</dbReference>
<reference evidence="5" key="1">
    <citation type="submission" date="2025-08" db="UniProtKB">
        <authorList>
            <consortium name="RefSeq"/>
        </authorList>
    </citation>
    <scope>IDENTIFICATION</scope>
    <source>
        <tissue evidence="5">Gonad</tissue>
    </source>
</reference>
<evidence type="ECO:0000256" key="2">
    <source>
        <dbReference type="SAM" id="MobiDB-lite"/>
    </source>
</evidence>
<dbReference type="GO" id="GO:0004197">
    <property type="term" value="F:cysteine-type endopeptidase activity"/>
    <property type="evidence" value="ECO:0007669"/>
    <property type="project" value="InterPro"/>
</dbReference>
<protein>
    <submittedName>
        <fullName evidence="5">Uncharacterized protein LOC109462723</fullName>
    </submittedName>
</protein>
<dbReference type="FunFam" id="1.10.10.10:FF:000983">
    <property type="entry name" value="Uncharacterized protein"/>
    <property type="match status" value="1"/>
</dbReference>